<sequence>MANATTPNSAERAPEAGPRPKPVNSCFHPDDDLAAGLALPLTAAEERELVGLDR</sequence>
<protein>
    <submittedName>
        <fullName evidence="2">Uncharacterized protein</fullName>
    </submittedName>
</protein>
<feature type="region of interest" description="Disordered" evidence="1">
    <location>
        <begin position="1"/>
        <end position="32"/>
    </location>
</feature>
<comment type="caution">
    <text evidence="2">The sequence shown here is derived from an EMBL/GenBank/DDBJ whole genome shotgun (WGS) entry which is preliminary data.</text>
</comment>
<evidence type="ECO:0000256" key="1">
    <source>
        <dbReference type="SAM" id="MobiDB-lite"/>
    </source>
</evidence>
<dbReference type="EMBL" id="JBHTBJ010000011">
    <property type="protein sequence ID" value="MFC7275856.1"/>
    <property type="molecule type" value="Genomic_DNA"/>
</dbReference>
<evidence type="ECO:0000313" key="2">
    <source>
        <dbReference type="EMBL" id="MFC7275856.1"/>
    </source>
</evidence>
<proteinExistence type="predicted"/>
<accession>A0ABW2HSQ0</accession>
<gene>
    <name evidence="2" type="ORF">ACFQS1_17840</name>
</gene>
<organism evidence="2 3">
    <name type="scientific">Paractinoplanes rhizophilus</name>
    <dbReference type="NCBI Taxonomy" id="1416877"/>
    <lineage>
        <taxon>Bacteria</taxon>
        <taxon>Bacillati</taxon>
        <taxon>Actinomycetota</taxon>
        <taxon>Actinomycetes</taxon>
        <taxon>Micromonosporales</taxon>
        <taxon>Micromonosporaceae</taxon>
        <taxon>Paractinoplanes</taxon>
    </lineage>
</organism>
<dbReference type="RefSeq" id="WP_378969439.1">
    <property type="nucleotide sequence ID" value="NZ_JBHTBJ010000011.1"/>
</dbReference>
<name>A0ABW2HSQ0_9ACTN</name>
<dbReference type="Proteomes" id="UP001596548">
    <property type="component" value="Unassembled WGS sequence"/>
</dbReference>
<evidence type="ECO:0000313" key="3">
    <source>
        <dbReference type="Proteomes" id="UP001596548"/>
    </source>
</evidence>
<keyword evidence="3" id="KW-1185">Reference proteome</keyword>
<reference evidence="3" key="1">
    <citation type="journal article" date="2019" name="Int. J. Syst. Evol. Microbiol.">
        <title>The Global Catalogue of Microorganisms (GCM) 10K type strain sequencing project: providing services to taxonomists for standard genome sequencing and annotation.</title>
        <authorList>
            <consortium name="The Broad Institute Genomics Platform"/>
            <consortium name="The Broad Institute Genome Sequencing Center for Infectious Disease"/>
            <person name="Wu L."/>
            <person name="Ma J."/>
        </authorList>
    </citation>
    <scope>NUCLEOTIDE SEQUENCE [LARGE SCALE GENOMIC DNA]</scope>
    <source>
        <strain evidence="3">XZYJT-10</strain>
    </source>
</reference>